<dbReference type="EMBL" id="KZ857379">
    <property type="protein sequence ID" value="RDX57116.1"/>
    <property type="molecule type" value="Genomic_DNA"/>
</dbReference>
<proteinExistence type="predicted"/>
<accession>A0A371DX77</accession>
<name>A0A371DX77_9APHY</name>
<evidence type="ECO:0000313" key="2">
    <source>
        <dbReference type="Proteomes" id="UP000256964"/>
    </source>
</evidence>
<protein>
    <submittedName>
        <fullName evidence="1">Uncharacterized protein</fullName>
    </submittedName>
</protein>
<organism evidence="1 2">
    <name type="scientific">Lentinus brumalis</name>
    <dbReference type="NCBI Taxonomy" id="2498619"/>
    <lineage>
        <taxon>Eukaryota</taxon>
        <taxon>Fungi</taxon>
        <taxon>Dikarya</taxon>
        <taxon>Basidiomycota</taxon>
        <taxon>Agaricomycotina</taxon>
        <taxon>Agaricomycetes</taxon>
        <taxon>Polyporales</taxon>
        <taxon>Polyporaceae</taxon>
        <taxon>Lentinus</taxon>
    </lineage>
</organism>
<gene>
    <name evidence="1" type="ORF">OH76DRAFT_16737</name>
</gene>
<sequence>MERKALGDHLPSYIGKGLSNAGTSPSGLGRGDSTWHCRALVFDLCGGDRSDRGLQPAGRYVFRVLISEHCCGWYWASSTRQTCGRFLGRRGAQQLEPSSDTNFIAIGWRITYHLRLIA</sequence>
<dbReference type="AlphaFoldDB" id="A0A371DX77"/>
<reference evidence="1 2" key="1">
    <citation type="journal article" date="2018" name="Biotechnol. Biofuels">
        <title>Integrative visual omics of the white-rot fungus Polyporus brumalis exposes the biotechnological potential of its oxidative enzymes for delignifying raw plant biomass.</title>
        <authorList>
            <person name="Miyauchi S."/>
            <person name="Rancon A."/>
            <person name="Drula E."/>
            <person name="Hage H."/>
            <person name="Chaduli D."/>
            <person name="Favel A."/>
            <person name="Grisel S."/>
            <person name="Henrissat B."/>
            <person name="Herpoel-Gimbert I."/>
            <person name="Ruiz-Duenas F.J."/>
            <person name="Chevret D."/>
            <person name="Hainaut M."/>
            <person name="Lin J."/>
            <person name="Wang M."/>
            <person name="Pangilinan J."/>
            <person name="Lipzen A."/>
            <person name="Lesage-Meessen L."/>
            <person name="Navarro D."/>
            <person name="Riley R."/>
            <person name="Grigoriev I.V."/>
            <person name="Zhou S."/>
            <person name="Raouche S."/>
            <person name="Rosso M.N."/>
        </authorList>
    </citation>
    <scope>NUCLEOTIDE SEQUENCE [LARGE SCALE GENOMIC DNA]</scope>
    <source>
        <strain evidence="1 2">BRFM 1820</strain>
    </source>
</reference>
<keyword evidence="2" id="KW-1185">Reference proteome</keyword>
<evidence type="ECO:0000313" key="1">
    <source>
        <dbReference type="EMBL" id="RDX57116.1"/>
    </source>
</evidence>
<dbReference type="Proteomes" id="UP000256964">
    <property type="component" value="Unassembled WGS sequence"/>
</dbReference>